<dbReference type="Gene3D" id="3.40.50.2300">
    <property type="match status" value="1"/>
</dbReference>
<sequence length="464" mass="54118">MQEGKNIFLLVQSGYSAKNFVLSGFLNQEKAKITFWSDQDYIAQYNIDNKIVKLPKYDYDGKLNFIQKIKNKAELFFNVKTFKNKDYLFYLIGINKNNNLKLRLKKIVITIIAKVFSTQKGIEYLDQPFYKATRKTSYYKACKTQLLKHKPSVVFCTHQRASSGVAPMLAAKDLGIRTICFIHSWDNIPKGVQLIKADEYFVWSSYMKKEMLTHYPFLESTHIKITGTPQFVPYFDKNYLLQRADFLSQFNLETAKKFILFSGNDKTTSPNDPVFLQDLCKAVLQLNSNEDNYRIIFRPNPIDRNDGFDEVLAEYPNLITELKPEWFGSETFLWNKGGPSKSDLVLLVNTIFHSELVVNMGSTMALDAALLGKPSCYINYDVESNYNWTVKRIYRFIHFDMIKKINPVFWINKREDVYNVVKDALENPVKTLAGREQWIKTITTLPIEDTNKRMWNFILNKNEV</sequence>
<gene>
    <name evidence="1" type="ORF">BTO14_08560</name>
</gene>
<comment type="caution">
    <text evidence="1">The sequence shown here is derived from an EMBL/GenBank/DDBJ whole genome shotgun (WGS) entry which is preliminary data.</text>
</comment>
<dbReference type="InterPro" id="IPR043148">
    <property type="entry name" value="TagF_C"/>
</dbReference>
<dbReference type="AlphaFoldDB" id="A0A2P6CEK9"/>
<protein>
    <recommendedName>
        <fullName evidence="3">UDP-glycosyltransferase</fullName>
    </recommendedName>
</protein>
<organism evidence="1 2">
    <name type="scientific">Polaribacter butkevichii</name>
    <dbReference type="NCBI Taxonomy" id="218490"/>
    <lineage>
        <taxon>Bacteria</taxon>
        <taxon>Pseudomonadati</taxon>
        <taxon>Bacteroidota</taxon>
        <taxon>Flavobacteriia</taxon>
        <taxon>Flavobacteriales</taxon>
        <taxon>Flavobacteriaceae</taxon>
    </lineage>
</organism>
<dbReference type="Proteomes" id="UP000247345">
    <property type="component" value="Unassembled WGS sequence"/>
</dbReference>
<evidence type="ECO:0000313" key="2">
    <source>
        <dbReference type="Proteomes" id="UP000247345"/>
    </source>
</evidence>
<dbReference type="Gene3D" id="3.40.50.12580">
    <property type="match status" value="1"/>
</dbReference>
<dbReference type="SUPFAM" id="SSF53756">
    <property type="entry name" value="UDP-Glycosyltransferase/glycogen phosphorylase"/>
    <property type="match status" value="1"/>
</dbReference>
<accession>A0A2P6CEK9</accession>
<name>A0A2P6CEK9_9FLAO</name>
<proteinExistence type="predicted"/>
<evidence type="ECO:0008006" key="3">
    <source>
        <dbReference type="Google" id="ProtNLM"/>
    </source>
</evidence>
<keyword evidence="2" id="KW-1185">Reference proteome</keyword>
<dbReference type="EMBL" id="MSCK01000001">
    <property type="protein sequence ID" value="PQJ73308.1"/>
    <property type="molecule type" value="Genomic_DNA"/>
</dbReference>
<reference evidence="1 2" key="1">
    <citation type="submission" date="2016-12" db="EMBL/GenBank/DDBJ databases">
        <title>Trade-off between light-utilization and light-protection in marine flavobacteria.</title>
        <authorList>
            <person name="Kumagai Y."/>
            <person name="Yoshizawa S."/>
            <person name="Kogure K."/>
            <person name="Iwasaki W."/>
        </authorList>
    </citation>
    <scope>NUCLEOTIDE SEQUENCE [LARGE SCALE GENOMIC DNA]</scope>
    <source>
        <strain evidence="1 2">KCTC 12100</strain>
    </source>
</reference>
<dbReference type="RefSeq" id="WP_105048973.1">
    <property type="nucleotide sequence ID" value="NZ_CP150661.1"/>
</dbReference>
<dbReference type="OrthoDB" id="913551at2"/>
<evidence type="ECO:0000313" key="1">
    <source>
        <dbReference type="EMBL" id="PQJ73308.1"/>
    </source>
</evidence>